<dbReference type="PANTHER" id="PTHR23502:SF51">
    <property type="entry name" value="QUINIDINE RESISTANCE PROTEIN 1-RELATED"/>
    <property type="match status" value="1"/>
</dbReference>
<name>A0AAN6RF03_9PLEO</name>
<reference evidence="10 11" key="1">
    <citation type="submission" date="2021-02" db="EMBL/GenBank/DDBJ databases">
        <title>Genome assembly of Pseudopithomyces chartarum.</title>
        <authorList>
            <person name="Jauregui R."/>
            <person name="Singh J."/>
            <person name="Voisey C."/>
        </authorList>
    </citation>
    <scope>NUCLEOTIDE SEQUENCE [LARGE SCALE GENOMIC DNA]</scope>
    <source>
        <strain evidence="10 11">AGR01</strain>
    </source>
</reference>
<feature type="transmembrane region" description="Helical" evidence="8">
    <location>
        <begin position="310"/>
        <end position="330"/>
    </location>
</feature>
<evidence type="ECO:0000256" key="7">
    <source>
        <dbReference type="ARBA" id="ARBA00056296"/>
    </source>
</evidence>
<feature type="transmembrane region" description="Helical" evidence="8">
    <location>
        <begin position="457"/>
        <end position="479"/>
    </location>
</feature>
<feature type="transmembrane region" description="Helical" evidence="8">
    <location>
        <begin position="396"/>
        <end position="419"/>
    </location>
</feature>
<feature type="transmembrane region" description="Helical" evidence="8">
    <location>
        <begin position="41"/>
        <end position="61"/>
    </location>
</feature>
<evidence type="ECO:0000256" key="3">
    <source>
        <dbReference type="ARBA" id="ARBA00022692"/>
    </source>
</evidence>
<evidence type="ECO:0000256" key="4">
    <source>
        <dbReference type="ARBA" id="ARBA00022989"/>
    </source>
</evidence>
<keyword evidence="11" id="KW-1185">Reference proteome</keyword>
<keyword evidence="3 8" id="KW-0812">Transmembrane</keyword>
<dbReference type="Pfam" id="PF07690">
    <property type="entry name" value="MFS_1"/>
    <property type="match status" value="1"/>
</dbReference>
<dbReference type="GO" id="GO:0140115">
    <property type="term" value="P:export across plasma membrane"/>
    <property type="evidence" value="ECO:0007669"/>
    <property type="project" value="UniProtKB-ARBA"/>
</dbReference>
<keyword evidence="6" id="KW-0325">Glycoprotein</keyword>
<dbReference type="Gene3D" id="1.20.1250.20">
    <property type="entry name" value="MFS general substrate transporter like domains"/>
    <property type="match status" value="1"/>
</dbReference>
<evidence type="ECO:0000256" key="6">
    <source>
        <dbReference type="ARBA" id="ARBA00023180"/>
    </source>
</evidence>
<accession>A0AAN6RF03</accession>
<comment type="caution">
    <text evidence="10">The sequence shown here is derived from an EMBL/GenBank/DDBJ whole genome shotgun (WGS) entry which is preliminary data.</text>
</comment>
<dbReference type="EMBL" id="WVTA01000008">
    <property type="protein sequence ID" value="KAK3207753.1"/>
    <property type="molecule type" value="Genomic_DNA"/>
</dbReference>
<dbReference type="InterPro" id="IPR011701">
    <property type="entry name" value="MFS"/>
</dbReference>
<sequence length="495" mass="53223">MNNRGGECENSTKVGIETKHEVDNIAVSQPYTIFTPTQQSLLLYACSISAIFSTISSFIYFPAITAIAQDLRVSIQSVNFTVTSYQIISGIAPSIFGSMADELGRRPIIIFTSLLYLGSNIGLALTRQYAVLLILRCLQSAGASSSIAIAYGIIADISIPENRGSFVGVLLGFTNAAPSLGPVIGGVLSQSLSWRWIFWLLAITSGSHLLLLAIFLPETARNVVENGSMVPHRSVNRSIYSLLFHPHLHSSSNARMQHGINLLGPVNSLTTLLDRANFIVILVGGITYTIYGCLAASLSAQVIHIYSLNYLIAGLTYLPAGIGGMFAAYFTGKLLDYEYRLTAEKQGIPSNPHSASLANFPIDKARLRSVFPIIIVNSIATTAYGWTLYKKAHIAVLLVVQFFSGAAQVFVFVTCGTLLTDLNPGKSSTVQASYSLIRCALSAAGIAALDAMIRGIGIGWCFTIFGALGATCVPLLYLLKTRGRSWRMKSGTEGH</sequence>
<dbReference type="PANTHER" id="PTHR23502">
    <property type="entry name" value="MAJOR FACILITATOR SUPERFAMILY"/>
    <property type="match status" value="1"/>
</dbReference>
<dbReference type="InterPro" id="IPR036259">
    <property type="entry name" value="MFS_trans_sf"/>
</dbReference>
<feature type="domain" description="Major facilitator superfamily (MFS) profile" evidence="9">
    <location>
        <begin position="42"/>
        <end position="484"/>
    </location>
</feature>
<comment type="function">
    <text evidence="7">MFS-type transporter; part of the gene cluster that mediates the biosynthesis of squalestatin S1 (SQS1, also known as zaragozic acid A), a heavily oxidized fungal polyketide that offers potent cholesterol lowering activity by targeting squalene synthase (SS).</text>
</comment>
<dbReference type="FunFam" id="1.20.1250.20:FF:000172">
    <property type="entry name" value="MFS multidrug resistance transporter"/>
    <property type="match status" value="1"/>
</dbReference>
<feature type="transmembrane region" description="Helical" evidence="8">
    <location>
        <begin position="108"/>
        <end position="126"/>
    </location>
</feature>
<dbReference type="InterPro" id="IPR020846">
    <property type="entry name" value="MFS_dom"/>
</dbReference>
<dbReference type="AlphaFoldDB" id="A0AAN6RF03"/>
<keyword evidence="4 8" id="KW-1133">Transmembrane helix</keyword>
<dbReference type="GO" id="GO:0005886">
    <property type="term" value="C:plasma membrane"/>
    <property type="evidence" value="ECO:0007669"/>
    <property type="project" value="TreeGrafter"/>
</dbReference>
<evidence type="ECO:0000313" key="11">
    <source>
        <dbReference type="Proteomes" id="UP001280581"/>
    </source>
</evidence>
<keyword evidence="5 8" id="KW-0472">Membrane</keyword>
<organism evidence="10 11">
    <name type="scientific">Pseudopithomyces chartarum</name>
    <dbReference type="NCBI Taxonomy" id="1892770"/>
    <lineage>
        <taxon>Eukaryota</taxon>
        <taxon>Fungi</taxon>
        <taxon>Dikarya</taxon>
        <taxon>Ascomycota</taxon>
        <taxon>Pezizomycotina</taxon>
        <taxon>Dothideomycetes</taxon>
        <taxon>Pleosporomycetidae</taxon>
        <taxon>Pleosporales</taxon>
        <taxon>Massarineae</taxon>
        <taxon>Didymosphaeriaceae</taxon>
        <taxon>Pseudopithomyces</taxon>
    </lineage>
</organism>
<dbReference type="PROSITE" id="PS50850">
    <property type="entry name" value="MFS"/>
    <property type="match status" value="1"/>
</dbReference>
<feature type="transmembrane region" description="Helical" evidence="8">
    <location>
        <begin position="278"/>
        <end position="298"/>
    </location>
</feature>
<comment type="subcellular location">
    <subcellularLocation>
        <location evidence="1">Membrane</location>
        <topology evidence="1">Multi-pass membrane protein</topology>
    </subcellularLocation>
</comment>
<evidence type="ECO:0000313" key="10">
    <source>
        <dbReference type="EMBL" id="KAK3207753.1"/>
    </source>
</evidence>
<evidence type="ECO:0000259" key="9">
    <source>
        <dbReference type="PROSITE" id="PS50850"/>
    </source>
</evidence>
<feature type="transmembrane region" description="Helical" evidence="8">
    <location>
        <begin position="196"/>
        <end position="216"/>
    </location>
</feature>
<feature type="transmembrane region" description="Helical" evidence="8">
    <location>
        <begin position="166"/>
        <end position="189"/>
    </location>
</feature>
<evidence type="ECO:0000256" key="5">
    <source>
        <dbReference type="ARBA" id="ARBA00023136"/>
    </source>
</evidence>
<dbReference type="Proteomes" id="UP001280581">
    <property type="component" value="Unassembled WGS sequence"/>
</dbReference>
<dbReference type="GO" id="GO:0015137">
    <property type="term" value="F:citrate transmembrane transporter activity"/>
    <property type="evidence" value="ECO:0007669"/>
    <property type="project" value="UniProtKB-ARBA"/>
</dbReference>
<feature type="transmembrane region" description="Helical" evidence="8">
    <location>
        <begin position="370"/>
        <end position="389"/>
    </location>
</feature>
<feature type="transmembrane region" description="Helical" evidence="8">
    <location>
        <begin position="133"/>
        <end position="154"/>
    </location>
</feature>
<proteinExistence type="predicted"/>
<keyword evidence="2" id="KW-0813">Transport</keyword>
<evidence type="ECO:0000256" key="8">
    <source>
        <dbReference type="SAM" id="Phobius"/>
    </source>
</evidence>
<dbReference type="SUPFAM" id="SSF103473">
    <property type="entry name" value="MFS general substrate transporter"/>
    <property type="match status" value="1"/>
</dbReference>
<gene>
    <name evidence="10" type="ORF">GRF29_96g295455</name>
</gene>
<dbReference type="FunFam" id="1.20.1720.10:FF:000009">
    <property type="entry name" value="MFS multidrug transporter"/>
    <property type="match status" value="1"/>
</dbReference>
<protein>
    <recommendedName>
        <fullName evidence="9">Major facilitator superfamily (MFS) profile domain-containing protein</fullName>
    </recommendedName>
</protein>
<evidence type="ECO:0000256" key="2">
    <source>
        <dbReference type="ARBA" id="ARBA00022448"/>
    </source>
</evidence>
<evidence type="ECO:0000256" key="1">
    <source>
        <dbReference type="ARBA" id="ARBA00004141"/>
    </source>
</evidence>